<proteinExistence type="predicted"/>
<feature type="domain" description="M23ase beta-sheet core" evidence="4">
    <location>
        <begin position="312"/>
        <end position="406"/>
    </location>
</feature>
<dbReference type="RefSeq" id="WP_354600196.1">
    <property type="nucleotide sequence ID" value="NZ_JBEWZI010000005.1"/>
</dbReference>
<dbReference type="SUPFAM" id="SSF51261">
    <property type="entry name" value="Duplicated hybrid motif"/>
    <property type="match status" value="1"/>
</dbReference>
<evidence type="ECO:0000256" key="3">
    <source>
        <dbReference type="SAM" id="SignalP"/>
    </source>
</evidence>
<comment type="caution">
    <text evidence="5">The sequence shown here is derived from an EMBL/GenBank/DDBJ whole genome shotgun (WGS) entry which is preliminary data.</text>
</comment>
<dbReference type="InterPro" id="IPR011055">
    <property type="entry name" value="Dup_hybrid_motif"/>
</dbReference>
<keyword evidence="3" id="KW-0732">Signal</keyword>
<evidence type="ECO:0000256" key="1">
    <source>
        <dbReference type="SAM" id="Coils"/>
    </source>
</evidence>
<dbReference type="EMBL" id="JBEWZI010000005">
    <property type="protein sequence ID" value="MET7013732.1"/>
    <property type="molecule type" value="Genomic_DNA"/>
</dbReference>
<feature type="chain" id="PRO_5045414639" evidence="3">
    <location>
        <begin position="23"/>
        <end position="413"/>
    </location>
</feature>
<feature type="region of interest" description="Disordered" evidence="2">
    <location>
        <begin position="249"/>
        <end position="271"/>
    </location>
</feature>
<sequence length="413" mass="45258">MHKAVLALFFAGACLLSAGAFAAPADGKRSDLSALREQIRSVQDEIARSEENHGEAADELAASDKSISAAQRRLREIARLRDAAEAEVERLTEQRLALENEIAVARKQLGDAVFRTYVEGGQAGTRRFLSGDNPNQLSRDAYYLEQIARQRMVAIEQARVAMRALQDVLVAAEARHAELALLEKQRRGEQAGLLIERKKQREVLSQISSQLRSQRKQMANLQRDEARMEKLIKGLERITRNQAVRPAKPVVPLAPASASSSKPESVTGKTDSVAVADTGEAAFGERKGRLRWPVKGEITGRFGAQRAEGVTNWRGVFIRASNGAEVRAVAGGKVVFSDWLRGFGNLVIIDHGDGYMTVYGNNEAIFKNPGDNVKATEVIASVGVSGGQEESGLYFEIRYRGQPQDPVRWVAAK</sequence>
<keyword evidence="6" id="KW-1185">Reference proteome</keyword>
<feature type="signal peptide" evidence="3">
    <location>
        <begin position="1"/>
        <end position="22"/>
    </location>
</feature>
<feature type="coiled-coil region" evidence="1">
    <location>
        <begin position="204"/>
        <end position="241"/>
    </location>
</feature>
<organism evidence="5 6">
    <name type="scientific">Uliginosibacterium flavum</name>
    <dbReference type="NCBI Taxonomy" id="1396831"/>
    <lineage>
        <taxon>Bacteria</taxon>
        <taxon>Pseudomonadati</taxon>
        <taxon>Pseudomonadota</taxon>
        <taxon>Betaproteobacteria</taxon>
        <taxon>Rhodocyclales</taxon>
        <taxon>Zoogloeaceae</taxon>
        <taxon>Uliginosibacterium</taxon>
    </lineage>
</organism>
<dbReference type="InterPro" id="IPR050570">
    <property type="entry name" value="Cell_wall_metabolism_enzyme"/>
</dbReference>
<evidence type="ECO:0000259" key="4">
    <source>
        <dbReference type="Pfam" id="PF01551"/>
    </source>
</evidence>
<evidence type="ECO:0000256" key="2">
    <source>
        <dbReference type="SAM" id="MobiDB-lite"/>
    </source>
</evidence>
<dbReference type="Pfam" id="PF01551">
    <property type="entry name" value="Peptidase_M23"/>
    <property type="match status" value="1"/>
</dbReference>
<evidence type="ECO:0000313" key="5">
    <source>
        <dbReference type="EMBL" id="MET7013732.1"/>
    </source>
</evidence>
<dbReference type="Proteomes" id="UP001549691">
    <property type="component" value="Unassembled WGS sequence"/>
</dbReference>
<dbReference type="InterPro" id="IPR016047">
    <property type="entry name" value="M23ase_b-sheet_dom"/>
</dbReference>
<feature type="coiled-coil region" evidence="1">
    <location>
        <begin position="25"/>
        <end position="108"/>
    </location>
</feature>
<dbReference type="PANTHER" id="PTHR21666">
    <property type="entry name" value="PEPTIDASE-RELATED"/>
    <property type="match status" value="1"/>
</dbReference>
<dbReference type="PANTHER" id="PTHR21666:SF270">
    <property type="entry name" value="MUREIN HYDROLASE ACTIVATOR ENVC"/>
    <property type="match status" value="1"/>
</dbReference>
<evidence type="ECO:0000313" key="6">
    <source>
        <dbReference type="Proteomes" id="UP001549691"/>
    </source>
</evidence>
<gene>
    <name evidence="5" type="ORF">ABXR19_06000</name>
</gene>
<keyword evidence="1" id="KW-0175">Coiled coil</keyword>
<protein>
    <submittedName>
        <fullName evidence="5">Peptidoglycan DD-metalloendopeptidase family protein</fullName>
    </submittedName>
</protein>
<dbReference type="Gene3D" id="2.70.70.10">
    <property type="entry name" value="Glucose Permease (Domain IIA)"/>
    <property type="match status" value="1"/>
</dbReference>
<accession>A0ABV2TII3</accession>
<name>A0ABV2TII3_9RHOO</name>
<dbReference type="CDD" id="cd12797">
    <property type="entry name" value="M23_peptidase"/>
    <property type="match status" value="1"/>
</dbReference>
<feature type="compositionally biased region" description="Low complexity" evidence="2">
    <location>
        <begin position="249"/>
        <end position="266"/>
    </location>
</feature>
<reference evidence="5 6" key="1">
    <citation type="submission" date="2024-07" db="EMBL/GenBank/DDBJ databases">
        <title>Uliginosibacterium flavum JJ3220;KACC:17644.</title>
        <authorList>
            <person name="Kim M.K."/>
        </authorList>
    </citation>
    <scope>NUCLEOTIDE SEQUENCE [LARGE SCALE GENOMIC DNA]</scope>
    <source>
        <strain evidence="5 6">KACC:17644</strain>
    </source>
</reference>
<dbReference type="Gene3D" id="6.10.250.3150">
    <property type="match status" value="1"/>
</dbReference>